<dbReference type="PANTHER" id="PTHR43132:SF8">
    <property type="entry name" value="HTH-TYPE TRANSCRIPTIONAL REGULATOR KMTR"/>
    <property type="match status" value="1"/>
</dbReference>
<evidence type="ECO:0000256" key="1">
    <source>
        <dbReference type="ARBA" id="ARBA00023015"/>
    </source>
</evidence>
<dbReference type="InterPro" id="IPR036388">
    <property type="entry name" value="WH-like_DNA-bd_sf"/>
</dbReference>
<protein>
    <submittedName>
        <fullName evidence="5">Winged helix-turn-helix domain-containing protein</fullName>
    </submittedName>
</protein>
<dbReference type="InterPro" id="IPR036390">
    <property type="entry name" value="WH_DNA-bd_sf"/>
</dbReference>
<dbReference type="InterPro" id="IPR011991">
    <property type="entry name" value="ArsR-like_HTH"/>
</dbReference>
<accession>A0ABT4SQK0</accession>
<reference evidence="5 6" key="1">
    <citation type="submission" date="2022-11" db="EMBL/GenBank/DDBJ databases">
        <title>Nonomuraea corallina sp. nov., a new species of the genus Nonomuraea isolated from sea side sediment in Thai sea.</title>
        <authorList>
            <person name="Ngamcharungchit C."/>
            <person name="Matsumoto A."/>
            <person name="Suriyachadkun C."/>
            <person name="Panbangred W."/>
            <person name="Inahashi Y."/>
            <person name="Intra B."/>
        </authorList>
    </citation>
    <scope>NUCLEOTIDE SEQUENCE [LARGE SCALE GENOMIC DNA]</scope>
    <source>
        <strain evidence="5 6">DSM 43553</strain>
    </source>
</reference>
<gene>
    <name evidence="5" type="ORF">OUY24_02685</name>
</gene>
<evidence type="ECO:0000259" key="4">
    <source>
        <dbReference type="SMART" id="SM00418"/>
    </source>
</evidence>
<sequence>MGDLRADPERMARVKTGARLLDVLAPLGPYWPDFLTPHESKSGLAGGLDAIMSTPRARLREEFERLAQHRRLPGWVASLADGDVETLTRVSAAIRSYHDAAIAPSHQLIHLAVAADRAQRARDMLEHGTEGLLAGMGTLMRWRPPVLEVAYDIDAVLHLGGRGLRLVPSYFCQRTSVTLADPELPPVLIYPIDHQHHWSTVVRRGVEPLLGRTRAAALLAVATSAPTTGELARTLRISPASASRQATVLREAGLILTVRDGSSVLHAITPLGEALLEGRPL</sequence>
<name>A0ABT4SQK0_9ACTN</name>
<proteinExistence type="predicted"/>
<keyword evidence="1" id="KW-0805">Transcription regulation</keyword>
<keyword evidence="2" id="KW-0238">DNA-binding</keyword>
<dbReference type="SUPFAM" id="SSF46785">
    <property type="entry name" value="Winged helix' DNA-binding domain"/>
    <property type="match status" value="1"/>
</dbReference>
<dbReference type="CDD" id="cd00090">
    <property type="entry name" value="HTH_ARSR"/>
    <property type="match status" value="1"/>
</dbReference>
<evidence type="ECO:0000256" key="2">
    <source>
        <dbReference type="ARBA" id="ARBA00023125"/>
    </source>
</evidence>
<dbReference type="PANTHER" id="PTHR43132">
    <property type="entry name" value="ARSENICAL RESISTANCE OPERON REPRESSOR ARSR-RELATED"/>
    <property type="match status" value="1"/>
</dbReference>
<dbReference type="SMART" id="SM00418">
    <property type="entry name" value="HTH_ARSR"/>
    <property type="match status" value="1"/>
</dbReference>
<organism evidence="5 6">
    <name type="scientific">Nonomuraea ferruginea</name>
    <dbReference type="NCBI Taxonomy" id="46174"/>
    <lineage>
        <taxon>Bacteria</taxon>
        <taxon>Bacillati</taxon>
        <taxon>Actinomycetota</taxon>
        <taxon>Actinomycetes</taxon>
        <taxon>Streptosporangiales</taxon>
        <taxon>Streptosporangiaceae</taxon>
        <taxon>Nonomuraea</taxon>
    </lineage>
</organism>
<dbReference type="InterPro" id="IPR001845">
    <property type="entry name" value="HTH_ArsR_DNA-bd_dom"/>
</dbReference>
<dbReference type="EMBL" id="JAPNUD010000004">
    <property type="protein sequence ID" value="MDA0639522.1"/>
    <property type="molecule type" value="Genomic_DNA"/>
</dbReference>
<evidence type="ECO:0000256" key="3">
    <source>
        <dbReference type="ARBA" id="ARBA00023163"/>
    </source>
</evidence>
<dbReference type="Gene3D" id="1.10.10.10">
    <property type="entry name" value="Winged helix-like DNA-binding domain superfamily/Winged helix DNA-binding domain"/>
    <property type="match status" value="1"/>
</dbReference>
<dbReference type="RefSeq" id="WP_271275009.1">
    <property type="nucleotide sequence ID" value="NZ_BAABFD010000007.1"/>
</dbReference>
<keyword evidence="6" id="KW-1185">Reference proteome</keyword>
<feature type="domain" description="HTH arsR-type" evidence="4">
    <location>
        <begin position="204"/>
        <end position="280"/>
    </location>
</feature>
<dbReference type="InterPro" id="IPR051011">
    <property type="entry name" value="Metal_resp_trans_reg"/>
</dbReference>
<comment type="caution">
    <text evidence="5">The sequence shown here is derived from an EMBL/GenBank/DDBJ whole genome shotgun (WGS) entry which is preliminary data.</text>
</comment>
<dbReference type="Proteomes" id="UP001212498">
    <property type="component" value="Unassembled WGS sequence"/>
</dbReference>
<evidence type="ECO:0000313" key="5">
    <source>
        <dbReference type="EMBL" id="MDA0639522.1"/>
    </source>
</evidence>
<keyword evidence="3" id="KW-0804">Transcription</keyword>
<evidence type="ECO:0000313" key="6">
    <source>
        <dbReference type="Proteomes" id="UP001212498"/>
    </source>
</evidence>